<comment type="caution">
    <text evidence="5">The sequence shown here is derived from an EMBL/GenBank/DDBJ whole genome shotgun (WGS) entry which is preliminary data.</text>
</comment>
<dbReference type="PANTHER" id="PTHR45752">
    <property type="entry name" value="LEUCINE-RICH REPEAT-CONTAINING"/>
    <property type="match status" value="1"/>
</dbReference>
<comment type="subcellular location">
    <subcellularLocation>
        <location evidence="1">Cytoplasm</location>
        <location evidence="1">Cytoskeleton</location>
        <location evidence="1">Cilium axoneme</location>
    </subcellularLocation>
</comment>
<gene>
    <name evidence="5" type="ORF">WJX72_011110</name>
</gene>
<evidence type="ECO:0000313" key="6">
    <source>
        <dbReference type="Proteomes" id="UP001489004"/>
    </source>
</evidence>
<evidence type="ECO:0000256" key="1">
    <source>
        <dbReference type="ARBA" id="ARBA00004430"/>
    </source>
</evidence>
<reference evidence="5 6" key="1">
    <citation type="journal article" date="2024" name="Nat. Commun.">
        <title>Phylogenomics reveals the evolutionary origins of lichenization in chlorophyte algae.</title>
        <authorList>
            <person name="Puginier C."/>
            <person name="Libourel C."/>
            <person name="Otte J."/>
            <person name="Skaloud P."/>
            <person name="Haon M."/>
            <person name="Grisel S."/>
            <person name="Petersen M."/>
            <person name="Berrin J.G."/>
            <person name="Delaux P.M."/>
            <person name="Dal Grande F."/>
            <person name="Keller J."/>
        </authorList>
    </citation>
    <scope>NUCLEOTIDE SEQUENCE [LARGE SCALE GENOMIC DNA]</scope>
    <source>
        <strain evidence="5 6">SAG 2043</strain>
    </source>
</reference>
<dbReference type="InterPro" id="IPR055414">
    <property type="entry name" value="LRR_R13L4/SHOC2-like"/>
</dbReference>
<proteinExistence type="predicted"/>
<dbReference type="Proteomes" id="UP001489004">
    <property type="component" value="Unassembled WGS sequence"/>
</dbReference>
<dbReference type="SUPFAM" id="SSF52047">
    <property type="entry name" value="RNI-like"/>
    <property type="match status" value="1"/>
</dbReference>
<dbReference type="AlphaFoldDB" id="A0AAW1PMK7"/>
<evidence type="ECO:0000256" key="2">
    <source>
        <dbReference type="ARBA" id="ARBA00022737"/>
    </source>
</evidence>
<evidence type="ECO:0000259" key="4">
    <source>
        <dbReference type="Pfam" id="PF23598"/>
    </source>
</evidence>
<keyword evidence="2" id="KW-0677">Repeat</keyword>
<dbReference type="InterPro" id="IPR050715">
    <property type="entry name" value="LRR-SigEffector_domain"/>
</dbReference>
<accession>A0AAW1PMK7</accession>
<feature type="compositionally biased region" description="Acidic residues" evidence="3">
    <location>
        <begin position="60"/>
        <end position="75"/>
    </location>
</feature>
<feature type="region of interest" description="Disordered" evidence="3">
    <location>
        <begin position="57"/>
        <end position="78"/>
    </location>
</feature>
<evidence type="ECO:0000256" key="3">
    <source>
        <dbReference type="SAM" id="MobiDB-lite"/>
    </source>
</evidence>
<dbReference type="GO" id="GO:0005930">
    <property type="term" value="C:axoneme"/>
    <property type="evidence" value="ECO:0007669"/>
    <property type="project" value="UniProtKB-SubCell"/>
</dbReference>
<feature type="domain" description="Disease resistance R13L4/SHOC-2-like LRR" evidence="4">
    <location>
        <begin position="226"/>
        <end position="430"/>
    </location>
</feature>
<dbReference type="EMBL" id="JALJOR010000011">
    <property type="protein sequence ID" value="KAK9809189.1"/>
    <property type="molecule type" value="Genomic_DNA"/>
</dbReference>
<dbReference type="PANTHER" id="PTHR45752:SF187">
    <property type="entry name" value="LEUCINE-RICH REPEAT AND IQ DOMAIN-CONTAINING PROTEIN 4"/>
    <property type="match status" value="1"/>
</dbReference>
<dbReference type="Gene3D" id="3.80.10.10">
    <property type="entry name" value="Ribonuclease Inhibitor"/>
    <property type="match status" value="1"/>
</dbReference>
<sequence>MAWLQRRPGHLERMCLKDFHTNIHTGTTYEVCPTYDMGELHKAGALEFSRGPYAYCGSDTSEEAAEEEEEQAEEAEAVKEWEVQAPHPAATPEPPLPVNKRQRDYFDYLRSENPADPLPGLQLLRTGGLRRILQLNKDSLRELQLIRVNDLLRDTAVVRMLPVLRNLERLTITVHMEHNMEACLIPRALNRLSSLTTLRLLSLGTDPECPEWWTGERDTAFHDPWHDEADLTGIWELTQLTSLHLQSHGLGDFPPEISKLTQLQNLELEACGGWGEVHLEPAIGSLVSLRRLSLRATLLAAAGAADYCLGNLSNLAALDLSLCGIKCVPEFVSRLTALRELSLEIDARDDYAHDMLPAITALRELSLEIDTCNDYAHDMLPASQPEEDQIRVFLAGWNHLMPLTQLQKLCLSGNRTVLPHEVHEALPQLRVVHS</sequence>
<protein>
    <recommendedName>
        <fullName evidence="4">Disease resistance R13L4/SHOC-2-like LRR domain-containing protein</fullName>
    </recommendedName>
</protein>
<keyword evidence="6" id="KW-1185">Reference proteome</keyword>
<evidence type="ECO:0000313" key="5">
    <source>
        <dbReference type="EMBL" id="KAK9809189.1"/>
    </source>
</evidence>
<dbReference type="Pfam" id="PF23598">
    <property type="entry name" value="LRR_14"/>
    <property type="match status" value="1"/>
</dbReference>
<name>A0AAW1PMK7_9CHLO</name>
<dbReference type="InterPro" id="IPR032675">
    <property type="entry name" value="LRR_dom_sf"/>
</dbReference>
<organism evidence="5 6">
    <name type="scientific">[Myrmecia] bisecta</name>
    <dbReference type="NCBI Taxonomy" id="41462"/>
    <lineage>
        <taxon>Eukaryota</taxon>
        <taxon>Viridiplantae</taxon>
        <taxon>Chlorophyta</taxon>
        <taxon>core chlorophytes</taxon>
        <taxon>Trebouxiophyceae</taxon>
        <taxon>Trebouxiales</taxon>
        <taxon>Trebouxiaceae</taxon>
        <taxon>Myrmecia</taxon>
    </lineage>
</organism>